<dbReference type="RefSeq" id="WP_011794513.1">
    <property type="nucleotide sequence ID" value="NZ_CP023687.1"/>
</dbReference>
<dbReference type="Proteomes" id="UP001242732">
    <property type="component" value="Chromosome"/>
</dbReference>
<feature type="transmembrane region" description="Helical" evidence="1">
    <location>
        <begin position="413"/>
        <end position="439"/>
    </location>
</feature>
<evidence type="ECO:0000256" key="1">
    <source>
        <dbReference type="SAM" id="Phobius"/>
    </source>
</evidence>
<keyword evidence="1" id="KW-0812">Transmembrane</keyword>
<dbReference type="PANTHER" id="PTHR34219:SF4">
    <property type="entry name" value="PEPSY DOMAIN-CONTAINING PROTEIN"/>
    <property type="match status" value="1"/>
</dbReference>
<dbReference type="PANTHER" id="PTHR34219">
    <property type="entry name" value="IRON-REGULATED INNER MEMBRANE PROTEIN-RELATED"/>
    <property type="match status" value="1"/>
</dbReference>
<name>A0ABY9ALV8_PARCI</name>
<gene>
    <name evidence="2" type="ORF">QRO08_17995</name>
</gene>
<sequence>MTAAANDTARAAAAPGREGFRQAMSWVHTWAGLVLGWLLFAIFATGTLSFFKSEFNLWMRPEMHGLAAPSPDVADRAQAALHRHAPGVTQWFMRLPDERLPAVTVLWRDSANGRFQTLLMDPATGESIGTRETMGGEFFYRFHFELRTAHQSRWALQGRWIVGVATLLMFIALLTGVVTHRRIFKDFFTFRPTKGGQRAWLDAHNVSGVLALPFYLVITFSGLMIFHTLYMPAGIAAAYATPEGTDSQAYFAEMQGDEPGARSARRVRGTAEAAAPLPALDLATMVAGAHRTWGDARIGNISARRDADGTVVEVTRHDGDRLQYGPARLRFDGATARQLALIDPQTPAIKTYRVLYGLHLARFAGPGMRWALFGFGVLGSLMIASGLVLWSVKRRAQAQRKPGDAGLPFGERLVASLNVGLMGGLPLAVAAFLAANRLLPLSTTGRADAELAWFFGTWGAGLAVGLLRPDRRGWALLLGAAGALFAALPVINAATTSAHLGTTLPAGEWAWAGMDLSFLAAGLVFGALARHLLRRRAAAAPKAARAAAQPRAPSGTTPAPGA</sequence>
<organism evidence="2 3">
    <name type="scientific">Paracidovorax citrulli</name>
    <name type="common">Acidovorax citrulli</name>
    <dbReference type="NCBI Taxonomy" id="80869"/>
    <lineage>
        <taxon>Bacteria</taxon>
        <taxon>Pseudomonadati</taxon>
        <taxon>Pseudomonadota</taxon>
        <taxon>Betaproteobacteria</taxon>
        <taxon>Burkholderiales</taxon>
        <taxon>Comamonadaceae</taxon>
        <taxon>Paracidovorax</taxon>
    </lineage>
</organism>
<proteinExistence type="predicted"/>
<dbReference type="InterPro" id="IPR005625">
    <property type="entry name" value="PepSY-ass_TM"/>
</dbReference>
<keyword evidence="3" id="KW-1185">Reference proteome</keyword>
<evidence type="ECO:0000313" key="3">
    <source>
        <dbReference type="Proteomes" id="UP001242732"/>
    </source>
</evidence>
<feature type="transmembrane region" description="Helical" evidence="1">
    <location>
        <begin position="451"/>
        <end position="467"/>
    </location>
</feature>
<feature type="transmembrane region" description="Helical" evidence="1">
    <location>
        <begin position="509"/>
        <end position="529"/>
    </location>
</feature>
<protein>
    <submittedName>
        <fullName evidence="2">PepSY-associated TM helix domain-containing protein</fullName>
    </submittedName>
</protein>
<keyword evidence="1" id="KW-1133">Transmembrane helix</keyword>
<dbReference type="EMBL" id="CP127363">
    <property type="protein sequence ID" value="WIY47707.1"/>
    <property type="molecule type" value="Genomic_DNA"/>
</dbReference>
<feature type="transmembrane region" description="Helical" evidence="1">
    <location>
        <begin position="160"/>
        <end position="178"/>
    </location>
</feature>
<feature type="transmembrane region" description="Helical" evidence="1">
    <location>
        <begin position="370"/>
        <end position="392"/>
    </location>
</feature>
<evidence type="ECO:0000313" key="2">
    <source>
        <dbReference type="EMBL" id="WIY47707.1"/>
    </source>
</evidence>
<accession>A0ABY9ALV8</accession>
<feature type="transmembrane region" description="Helical" evidence="1">
    <location>
        <begin position="30"/>
        <end position="51"/>
    </location>
</feature>
<keyword evidence="1" id="KW-0472">Membrane</keyword>
<feature type="transmembrane region" description="Helical" evidence="1">
    <location>
        <begin position="474"/>
        <end position="494"/>
    </location>
</feature>
<reference evidence="2 3" key="1">
    <citation type="submission" date="2023-06" db="EMBL/GenBank/DDBJ databases">
        <authorList>
            <person name="Ham H."/>
            <person name="Park D.S."/>
        </authorList>
    </citation>
    <scope>NUCLEOTIDE SEQUENCE [LARGE SCALE GENOMIC DNA]</scope>
    <source>
        <strain evidence="2 3">KACC 17005</strain>
    </source>
</reference>
<feature type="transmembrane region" description="Helical" evidence="1">
    <location>
        <begin position="199"/>
        <end position="226"/>
    </location>
</feature>
<dbReference type="Pfam" id="PF03929">
    <property type="entry name" value="PepSY_TM"/>
    <property type="match status" value="1"/>
</dbReference>